<sequence>MNRCQCAMAAREQGKAVSSPRPHPVTLSPNKKVEDMGAAKHGMEVPEKSAQMSHEEDATPPIVETKVVCPYCQEWFLKSEITSHIKQKTCTGRPQQPSLPSSTPVQPKFEEDSRSSPTIEMEYRDSDQRIVPHNDPRDMQVDSSPVDGGPKGTTKDRDDERIAHLEEQVEYLSKQLQKVTSDLKKVHYMLSILAPDPTSVKKLYPNLRTDE</sequence>
<feature type="compositionally biased region" description="Basic and acidic residues" evidence="1">
    <location>
        <begin position="31"/>
        <end position="57"/>
    </location>
</feature>
<feature type="compositionally biased region" description="Polar residues" evidence="1">
    <location>
        <begin position="88"/>
        <end position="105"/>
    </location>
</feature>
<proteinExistence type="evidence at transcript level"/>
<name>V5HMV1_IXORI</name>
<evidence type="ECO:0000256" key="1">
    <source>
        <dbReference type="SAM" id="MobiDB-lite"/>
    </source>
</evidence>
<feature type="region of interest" description="Disordered" evidence="1">
    <location>
        <begin position="9"/>
        <end position="59"/>
    </location>
</feature>
<feature type="region of interest" description="Disordered" evidence="1">
    <location>
        <begin position="88"/>
        <end position="160"/>
    </location>
</feature>
<dbReference type="AlphaFoldDB" id="V5HMV1"/>
<evidence type="ECO:0000313" key="2">
    <source>
        <dbReference type="EMBL" id="JAB74973.1"/>
    </source>
</evidence>
<protein>
    <submittedName>
        <fullName evidence="2">Uncharacterized protein</fullName>
    </submittedName>
</protein>
<feature type="compositionally biased region" description="Basic and acidic residues" evidence="1">
    <location>
        <begin position="121"/>
        <end position="140"/>
    </location>
</feature>
<organism evidence="2">
    <name type="scientific">Ixodes ricinus</name>
    <name type="common">Common tick</name>
    <name type="synonym">Acarus ricinus</name>
    <dbReference type="NCBI Taxonomy" id="34613"/>
    <lineage>
        <taxon>Eukaryota</taxon>
        <taxon>Metazoa</taxon>
        <taxon>Ecdysozoa</taxon>
        <taxon>Arthropoda</taxon>
        <taxon>Chelicerata</taxon>
        <taxon>Arachnida</taxon>
        <taxon>Acari</taxon>
        <taxon>Parasitiformes</taxon>
        <taxon>Ixodida</taxon>
        <taxon>Ixodoidea</taxon>
        <taxon>Ixodidae</taxon>
        <taxon>Ixodinae</taxon>
        <taxon>Ixodes</taxon>
    </lineage>
</organism>
<dbReference type="EMBL" id="GANP01009495">
    <property type="protein sequence ID" value="JAB74973.1"/>
    <property type="molecule type" value="mRNA"/>
</dbReference>
<accession>V5HMV1</accession>
<reference evidence="2" key="1">
    <citation type="journal article" date="2015" name="Sci. Rep.">
        <title>Tissue- and time-dependent transcription in Ixodes ricinus salivary glands and midguts when blood feeding on the vertebrate host.</title>
        <authorList>
            <person name="Kotsyfakis M."/>
            <person name="Schwarz A."/>
            <person name="Erhart J."/>
            <person name="Ribeiro J.M."/>
        </authorList>
    </citation>
    <scope>NUCLEOTIDE SEQUENCE</scope>
    <source>
        <tissue evidence="2">Salivary gland and midgut</tissue>
    </source>
</reference>